<keyword evidence="2 6" id="KW-0255">Endonuclease</keyword>
<name>A0A838L293_9SPHN</name>
<dbReference type="SUPFAM" id="SSF52980">
    <property type="entry name" value="Restriction endonuclease-like"/>
    <property type="match status" value="1"/>
</dbReference>
<evidence type="ECO:0000256" key="1">
    <source>
        <dbReference type="ARBA" id="ARBA00022722"/>
    </source>
</evidence>
<keyword evidence="5 6" id="KW-0234">DNA repair</keyword>
<evidence type="ECO:0000256" key="4">
    <source>
        <dbReference type="ARBA" id="ARBA00022801"/>
    </source>
</evidence>
<dbReference type="PIRSF" id="PIRSF018267">
    <property type="entry name" value="VSR_endonuc"/>
    <property type="match status" value="1"/>
</dbReference>
<dbReference type="EMBL" id="JACEIB010000001">
    <property type="protein sequence ID" value="MBA2933040.1"/>
    <property type="molecule type" value="Genomic_DNA"/>
</dbReference>
<dbReference type="InterPro" id="IPR011335">
    <property type="entry name" value="Restrct_endonuc-II-like"/>
</dbReference>
<gene>
    <name evidence="7" type="primary">vsr</name>
    <name evidence="7" type="ORF">HZF05_02910</name>
</gene>
<dbReference type="Gene3D" id="3.40.960.10">
    <property type="entry name" value="VSR Endonuclease"/>
    <property type="match status" value="1"/>
</dbReference>
<dbReference type="InterPro" id="IPR004603">
    <property type="entry name" value="DNA_mismatch_endonuc_vsr"/>
</dbReference>
<dbReference type="GO" id="GO:0016787">
    <property type="term" value="F:hydrolase activity"/>
    <property type="evidence" value="ECO:0007669"/>
    <property type="project" value="UniProtKB-KW"/>
</dbReference>
<dbReference type="GO" id="GO:0006298">
    <property type="term" value="P:mismatch repair"/>
    <property type="evidence" value="ECO:0007669"/>
    <property type="project" value="UniProtKB-UniRule"/>
</dbReference>
<dbReference type="NCBIfam" id="TIGR00632">
    <property type="entry name" value="vsr"/>
    <property type="match status" value="1"/>
</dbReference>
<dbReference type="CDD" id="cd00221">
    <property type="entry name" value="Vsr"/>
    <property type="match status" value="1"/>
</dbReference>
<protein>
    <recommendedName>
        <fullName evidence="6">Very short patch repair endonuclease</fullName>
        <ecNumber evidence="6">3.1.-.-</ecNumber>
    </recommendedName>
</protein>
<dbReference type="GO" id="GO:0004519">
    <property type="term" value="F:endonuclease activity"/>
    <property type="evidence" value="ECO:0007669"/>
    <property type="project" value="UniProtKB-KW"/>
</dbReference>
<evidence type="ECO:0000313" key="8">
    <source>
        <dbReference type="Proteomes" id="UP000570166"/>
    </source>
</evidence>
<proteinExistence type="inferred from homology"/>
<keyword evidence="8" id="KW-1185">Reference proteome</keyword>
<organism evidence="7 8">
    <name type="scientific">Sphingomonas chungangi</name>
    <dbReference type="NCBI Taxonomy" id="2683589"/>
    <lineage>
        <taxon>Bacteria</taxon>
        <taxon>Pseudomonadati</taxon>
        <taxon>Pseudomonadota</taxon>
        <taxon>Alphaproteobacteria</taxon>
        <taxon>Sphingomonadales</taxon>
        <taxon>Sphingomonadaceae</taxon>
        <taxon>Sphingomonas</taxon>
    </lineage>
</organism>
<dbReference type="AlphaFoldDB" id="A0A838L293"/>
<dbReference type="EC" id="3.1.-.-" evidence="6"/>
<dbReference type="Pfam" id="PF03852">
    <property type="entry name" value="Vsr"/>
    <property type="match status" value="1"/>
</dbReference>
<evidence type="ECO:0000313" key="7">
    <source>
        <dbReference type="EMBL" id="MBA2933040.1"/>
    </source>
</evidence>
<comment type="caution">
    <text evidence="7">The sequence shown here is derived from an EMBL/GenBank/DDBJ whole genome shotgun (WGS) entry which is preliminary data.</text>
</comment>
<dbReference type="Proteomes" id="UP000570166">
    <property type="component" value="Unassembled WGS sequence"/>
</dbReference>
<evidence type="ECO:0000256" key="5">
    <source>
        <dbReference type="ARBA" id="ARBA00023204"/>
    </source>
</evidence>
<accession>A0A838L293</accession>
<keyword evidence="4 6" id="KW-0378">Hydrolase</keyword>
<keyword evidence="3 6" id="KW-0227">DNA damage</keyword>
<keyword evidence="1 6" id="KW-0540">Nuclease</keyword>
<sequence>MEPEAKRSLMARFKGKNTRPEILVRQLLNRSGYRFRLHRRDLPGTPDIILPRHRIAIFVHGCFWHHHEGCRVAKVPASRSEFWRTKFATNKERDARNEALLEKAGWKVITIWECEARGDRLETLLSDLGLPPNTQETSRSGA</sequence>
<evidence type="ECO:0000256" key="3">
    <source>
        <dbReference type="ARBA" id="ARBA00022763"/>
    </source>
</evidence>
<evidence type="ECO:0000256" key="6">
    <source>
        <dbReference type="PIRNR" id="PIRNR018267"/>
    </source>
</evidence>
<reference evidence="7 8" key="1">
    <citation type="submission" date="2020-07" db="EMBL/GenBank/DDBJ databases">
        <authorList>
            <person name="Sun Q."/>
        </authorList>
    </citation>
    <scope>NUCLEOTIDE SEQUENCE [LARGE SCALE GENOMIC DNA]</scope>
    <source>
        <strain evidence="7 8">CGMCC 1.13654</strain>
    </source>
</reference>
<comment type="similarity">
    <text evidence="6">Belongs to the vsr family.</text>
</comment>
<comment type="function">
    <text evidence="6">May nick specific sequences that contain T:G mispairs resulting from m5C-deamination.</text>
</comment>
<dbReference type="RefSeq" id="WP_160365100.1">
    <property type="nucleotide sequence ID" value="NZ_JACEIB010000001.1"/>
</dbReference>
<evidence type="ECO:0000256" key="2">
    <source>
        <dbReference type="ARBA" id="ARBA00022759"/>
    </source>
</evidence>